<accession>A0A2P4PN61</accession>
<keyword evidence="1" id="KW-0472">Membrane</keyword>
<evidence type="ECO:0000313" key="2">
    <source>
        <dbReference type="EMBL" id="POG66831.1"/>
    </source>
</evidence>
<keyword evidence="1" id="KW-1133">Transmembrane helix</keyword>
<keyword evidence="1" id="KW-0812">Transmembrane</keyword>
<dbReference type="AlphaFoldDB" id="A0A2P4PN61"/>
<dbReference type="Proteomes" id="UP000018888">
    <property type="component" value="Unassembled WGS sequence"/>
</dbReference>
<reference evidence="2 3" key="2">
    <citation type="journal article" date="2018" name="New Phytol.">
        <title>High intraspecific genome diversity in the model arbuscular mycorrhizal symbiont Rhizophagus irregularis.</title>
        <authorList>
            <person name="Chen E.C.H."/>
            <person name="Morin E."/>
            <person name="Beaudet D."/>
            <person name="Noel J."/>
            <person name="Yildirir G."/>
            <person name="Ndikumana S."/>
            <person name="Charron P."/>
            <person name="St-Onge C."/>
            <person name="Giorgi J."/>
            <person name="Kruger M."/>
            <person name="Marton T."/>
            <person name="Ropars J."/>
            <person name="Grigoriev I.V."/>
            <person name="Hainaut M."/>
            <person name="Henrissat B."/>
            <person name="Roux C."/>
            <person name="Martin F."/>
            <person name="Corradi N."/>
        </authorList>
    </citation>
    <scope>NUCLEOTIDE SEQUENCE [LARGE SCALE GENOMIC DNA]</scope>
    <source>
        <strain evidence="2 3">DAOM 197198</strain>
    </source>
</reference>
<proteinExistence type="predicted"/>
<reference evidence="2 3" key="1">
    <citation type="journal article" date="2013" name="Proc. Natl. Acad. Sci. U.S.A.">
        <title>Genome of an arbuscular mycorrhizal fungus provides insight into the oldest plant symbiosis.</title>
        <authorList>
            <person name="Tisserant E."/>
            <person name="Malbreil M."/>
            <person name="Kuo A."/>
            <person name="Kohler A."/>
            <person name="Symeonidi A."/>
            <person name="Balestrini R."/>
            <person name="Charron P."/>
            <person name="Duensing N."/>
            <person name="Frei Dit Frey N."/>
            <person name="Gianinazzi-Pearson V."/>
            <person name="Gilbert L.B."/>
            <person name="Handa Y."/>
            <person name="Herr J.R."/>
            <person name="Hijri M."/>
            <person name="Koul R."/>
            <person name="Kawaguchi M."/>
            <person name="Krajinski F."/>
            <person name="Lammers P.J."/>
            <person name="Masclaux F.G."/>
            <person name="Murat C."/>
            <person name="Morin E."/>
            <person name="Ndikumana S."/>
            <person name="Pagni M."/>
            <person name="Petitpierre D."/>
            <person name="Requena N."/>
            <person name="Rosikiewicz P."/>
            <person name="Riley R."/>
            <person name="Saito K."/>
            <person name="San Clemente H."/>
            <person name="Shapiro H."/>
            <person name="van Tuinen D."/>
            <person name="Becard G."/>
            <person name="Bonfante P."/>
            <person name="Paszkowski U."/>
            <person name="Shachar-Hill Y.Y."/>
            <person name="Tuskan G.A."/>
            <person name="Young P.W."/>
            <person name="Sanders I.R."/>
            <person name="Henrissat B."/>
            <person name="Rensing S.A."/>
            <person name="Grigoriev I.V."/>
            <person name="Corradi N."/>
            <person name="Roux C."/>
            <person name="Martin F."/>
        </authorList>
    </citation>
    <scope>NUCLEOTIDE SEQUENCE [LARGE SCALE GENOMIC DNA]</scope>
    <source>
        <strain evidence="2 3">DAOM 197198</strain>
    </source>
</reference>
<evidence type="ECO:0000256" key="1">
    <source>
        <dbReference type="SAM" id="Phobius"/>
    </source>
</evidence>
<evidence type="ECO:0000313" key="3">
    <source>
        <dbReference type="Proteomes" id="UP000018888"/>
    </source>
</evidence>
<feature type="transmembrane region" description="Helical" evidence="1">
    <location>
        <begin position="12"/>
        <end position="35"/>
    </location>
</feature>
<name>A0A2P4PN61_RHIID</name>
<comment type="caution">
    <text evidence="2">The sequence shown here is derived from an EMBL/GenBank/DDBJ whole genome shotgun (WGS) entry which is preliminary data.</text>
</comment>
<keyword evidence="3" id="KW-1185">Reference proteome</keyword>
<dbReference type="EMBL" id="AUPC02000183">
    <property type="protein sequence ID" value="POG66831.1"/>
    <property type="molecule type" value="Genomic_DNA"/>
</dbReference>
<organism evidence="2 3">
    <name type="scientific">Rhizophagus irregularis (strain DAOM 181602 / DAOM 197198 / MUCL 43194)</name>
    <name type="common">Arbuscular mycorrhizal fungus</name>
    <name type="synonym">Glomus intraradices</name>
    <dbReference type="NCBI Taxonomy" id="747089"/>
    <lineage>
        <taxon>Eukaryota</taxon>
        <taxon>Fungi</taxon>
        <taxon>Fungi incertae sedis</taxon>
        <taxon>Mucoromycota</taxon>
        <taxon>Glomeromycotina</taxon>
        <taxon>Glomeromycetes</taxon>
        <taxon>Glomerales</taxon>
        <taxon>Glomeraceae</taxon>
        <taxon>Rhizophagus</taxon>
    </lineage>
</organism>
<sequence>MKIVTLLNYFSVFRIILIKIILTDKMCVMSIFKMIKQFKIWFKMWRNVHFLFQNQTLFIITYQKFCIPYI</sequence>
<gene>
    <name evidence="2" type="ORF">GLOIN_2v1654033</name>
</gene>
<protein>
    <submittedName>
        <fullName evidence="2">Uncharacterized protein</fullName>
    </submittedName>
</protein>